<feature type="domain" description="CFEM" evidence="17">
    <location>
        <begin position="1"/>
        <end position="93"/>
    </location>
</feature>
<keyword evidence="7 16" id="KW-0812">Transmembrane</keyword>
<dbReference type="GO" id="GO:0046872">
    <property type="term" value="F:metal ion binding"/>
    <property type="evidence" value="ECO:0007669"/>
    <property type="project" value="UniProtKB-UniRule"/>
</dbReference>
<dbReference type="InterPro" id="IPR052337">
    <property type="entry name" value="SAT4-like"/>
</dbReference>
<accession>Q5B1E1</accession>
<feature type="disulfide bond" evidence="14">
    <location>
        <begin position="24"/>
        <end position="31"/>
    </location>
</feature>
<accession>C8VFV9</accession>
<feature type="transmembrane region" description="Helical" evidence="16">
    <location>
        <begin position="110"/>
        <end position="129"/>
    </location>
</feature>
<dbReference type="InterPro" id="IPR008427">
    <property type="entry name" value="Extracellular_membr_CFEM_dom"/>
</dbReference>
<organism evidence="18 19">
    <name type="scientific">Emericella nidulans (strain FGSC A4 / ATCC 38163 / CBS 112.46 / NRRL 194 / M139)</name>
    <name type="common">Aspergillus nidulans</name>
    <dbReference type="NCBI Taxonomy" id="227321"/>
    <lineage>
        <taxon>Eukaryota</taxon>
        <taxon>Fungi</taxon>
        <taxon>Dikarya</taxon>
        <taxon>Ascomycota</taxon>
        <taxon>Pezizomycotina</taxon>
        <taxon>Eurotiomycetes</taxon>
        <taxon>Eurotiomycetidae</taxon>
        <taxon>Eurotiales</taxon>
        <taxon>Aspergillaceae</taxon>
        <taxon>Aspergillus</taxon>
        <taxon>Aspergillus subgen. Nidulantes</taxon>
    </lineage>
</organism>
<dbReference type="OMA" id="LNMTYTY"/>
<evidence type="ECO:0000256" key="15">
    <source>
        <dbReference type="SAM" id="MobiDB-lite"/>
    </source>
</evidence>
<evidence type="ECO:0000256" key="8">
    <source>
        <dbReference type="ARBA" id="ARBA00022729"/>
    </source>
</evidence>
<keyword evidence="6" id="KW-0325">Glycoprotein</keyword>
<evidence type="ECO:0000313" key="19">
    <source>
        <dbReference type="Proteomes" id="UP000000560"/>
    </source>
</evidence>
<evidence type="ECO:0000256" key="14">
    <source>
        <dbReference type="PROSITE-ProRule" id="PRU01356"/>
    </source>
</evidence>
<feature type="compositionally biased region" description="Basic and acidic residues" evidence="15">
    <location>
        <begin position="409"/>
        <end position="420"/>
    </location>
</feature>
<keyword evidence="9 16" id="KW-1133">Transmembrane helix</keyword>
<keyword evidence="5" id="KW-0964">Secreted</keyword>
<gene>
    <name evidence="18" type="ORF">ANIA_05639</name>
</gene>
<dbReference type="GO" id="GO:0005576">
    <property type="term" value="C:extracellular region"/>
    <property type="evidence" value="ECO:0007669"/>
    <property type="project" value="UniProtKB-SubCell"/>
</dbReference>
<feature type="transmembrane region" description="Helical" evidence="16">
    <location>
        <begin position="309"/>
        <end position="327"/>
    </location>
</feature>
<evidence type="ECO:0000256" key="10">
    <source>
        <dbReference type="ARBA" id="ARBA00023136"/>
    </source>
</evidence>
<dbReference type="RefSeq" id="XP_663243.1">
    <property type="nucleotide sequence ID" value="XM_658151.1"/>
</dbReference>
<keyword evidence="19" id="KW-1185">Reference proteome</keyword>
<evidence type="ECO:0000313" key="18">
    <source>
        <dbReference type="EMBL" id="CBF81501.1"/>
    </source>
</evidence>
<dbReference type="OrthoDB" id="2496787at2759"/>
<feature type="transmembrane region" description="Helical" evidence="16">
    <location>
        <begin position="186"/>
        <end position="214"/>
    </location>
</feature>
<feature type="disulfide bond" evidence="14">
    <location>
        <begin position="33"/>
        <end position="66"/>
    </location>
</feature>
<name>Q5B1E1_EMENI</name>
<comment type="similarity">
    <text evidence="4">Belongs to the RBT5 family.</text>
</comment>
<dbReference type="Pfam" id="PF05730">
    <property type="entry name" value="CFEM"/>
    <property type="match status" value="1"/>
</dbReference>
<dbReference type="PROSITE" id="PS52012">
    <property type="entry name" value="CFEM"/>
    <property type="match status" value="1"/>
</dbReference>
<feature type="disulfide bond" evidence="14">
    <location>
        <begin position="14"/>
        <end position="45"/>
    </location>
</feature>
<feature type="disulfide bond" evidence="14">
    <location>
        <begin position="10"/>
        <end position="50"/>
    </location>
</feature>
<dbReference type="Pfam" id="PF20684">
    <property type="entry name" value="Fung_rhodopsin"/>
    <property type="match status" value="1"/>
</dbReference>
<reference evidence="19" key="2">
    <citation type="journal article" date="2009" name="Fungal Genet. Biol.">
        <title>The 2008 update of the Aspergillus nidulans genome annotation: a community effort.</title>
        <authorList>
            <person name="Wortman J.R."/>
            <person name="Gilsenan J.M."/>
            <person name="Joardar V."/>
            <person name="Deegan J."/>
            <person name="Clutterbuck J."/>
            <person name="Andersen M.R."/>
            <person name="Archer D."/>
            <person name="Bencina M."/>
            <person name="Braus G."/>
            <person name="Coutinho P."/>
            <person name="von Dohren H."/>
            <person name="Doonan J."/>
            <person name="Driessen A.J."/>
            <person name="Durek P."/>
            <person name="Espeso E."/>
            <person name="Fekete E."/>
            <person name="Flipphi M."/>
            <person name="Estrada C.G."/>
            <person name="Geysens S."/>
            <person name="Goldman G."/>
            <person name="de Groot P.W."/>
            <person name="Hansen K."/>
            <person name="Harris S.D."/>
            <person name="Heinekamp T."/>
            <person name="Helmstaedt K."/>
            <person name="Henrissat B."/>
            <person name="Hofmann G."/>
            <person name="Homan T."/>
            <person name="Horio T."/>
            <person name="Horiuchi H."/>
            <person name="James S."/>
            <person name="Jones M."/>
            <person name="Karaffa L."/>
            <person name="Karanyi Z."/>
            <person name="Kato M."/>
            <person name="Keller N."/>
            <person name="Kelly D.E."/>
            <person name="Kiel J.A."/>
            <person name="Kim J.M."/>
            <person name="van der Klei I.J."/>
            <person name="Klis F.M."/>
            <person name="Kovalchuk A."/>
            <person name="Krasevec N."/>
            <person name="Kubicek C.P."/>
            <person name="Liu B."/>
            <person name="Maccabe A."/>
            <person name="Meyer V."/>
            <person name="Mirabito P."/>
            <person name="Miskei M."/>
            <person name="Mos M."/>
            <person name="Mullins J."/>
            <person name="Nelson D.R."/>
            <person name="Nielsen J."/>
            <person name="Oakley B.R."/>
            <person name="Osmani S.A."/>
            <person name="Pakula T."/>
            <person name="Paszewski A."/>
            <person name="Paulsen I."/>
            <person name="Pilsyk S."/>
            <person name="Pocsi I."/>
            <person name="Punt P.J."/>
            <person name="Ram A.F."/>
            <person name="Ren Q."/>
            <person name="Robellet X."/>
            <person name="Robson G."/>
            <person name="Seiboth B."/>
            <person name="van Solingen P."/>
            <person name="Specht T."/>
            <person name="Sun J."/>
            <person name="Taheri-Talesh N."/>
            <person name="Takeshita N."/>
            <person name="Ussery D."/>
            <person name="vanKuyk P.A."/>
            <person name="Visser H."/>
            <person name="van de Vondervoort P.J."/>
            <person name="de Vries R.P."/>
            <person name="Walton J."/>
            <person name="Xiang X."/>
            <person name="Xiong Y."/>
            <person name="Zeng A.P."/>
            <person name="Brandt B.W."/>
            <person name="Cornell M.J."/>
            <person name="van den Hondel C.A."/>
            <person name="Visser J."/>
            <person name="Oliver S.G."/>
            <person name="Turner G."/>
        </authorList>
    </citation>
    <scope>GENOME REANNOTATION</scope>
    <source>
        <strain evidence="19">FGSC A4 / ATCC 38163 / CBS 112.46 / NRRL 194 / M139</strain>
    </source>
</reference>
<dbReference type="PANTHER" id="PTHR33048:SF143">
    <property type="entry name" value="EXTRACELLULAR MEMBRANE PROTEIN CFEM DOMAIN-CONTAINING PROTEIN-RELATED"/>
    <property type="match status" value="1"/>
</dbReference>
<evidence type="ECO:0000256" key="12">
    <source>
        <dbReference type="ARBA" id="ARBA00023288"/>
    </source>
</evidence>
<sequence>MEIPPDVPSCALTCLISAVGNSTCSFNDLDCVCGDAQLNAQSTACVLGSCTVMESLSAKNMTYTLCGWPTSDDTHVFPVTNIVGIVVAIISVALRLTSRALDKRLGWDDLLIFIALLFAASISGIGLKLKDTGLGKDIWTVPFEDIRRTLKLFFIEEELYCICIALVKCSMLMLYLRLFPNRGLRIAVFVTLTCTLLWGVGAFFVLLFSCRPISHYWNSWDGEHKGSCLSHNDILLAHSTINIILDVAITIIPMPIVLKLHMPVGKRLAVLFMFGVGLAVTIISIMRLVETVGFNSTQNPTKDFVPVGIWSLLEFDVAILCACMPAMRTLFIRLVTKPTDTYAYGSNRYNYKVSGASVSQTANSSRARQSQHISSKALPSTVTTVEGVRLEQEFIRLEEVETESGSLKQDTHNSYEDPRTRSAAHLVRKESS</sequence>
<dbReference type="KEGG" id="ani:ANIA_05639"/>
<dbReference type="AlphaFoldDB" id="Q5B1E1"/>
<dbReference type="GeneID" id="2871915"/>
<evidence type="ECO:0000256" key="1">
    <source>
        <dbReference type="ARBA" id="ARBA00004141"/>
    </source>
</evidence>
<keyword evidence="11 14" id="KW-1015">Disulfide bond</keyword>
<feature type="transmembrane region" description="Helical" evidence="16">
    <location>
        <begin position="234"/>
        <end position="256"/>
    </location>
</feature>
<feature type="region of interest" description="Disordered" evidence="15">
    <location>
        <begin position="400"/>
        <end position="432"/>
    </location>
</feature>
<dbReference type="eggNOG" id="ENOG502SM6F">
    <property type="taxonomic scope" value="Eukaryota"/>
</dbReference>
<dbReference type="SMART" id="SM00747">
    <property type="entry name" value="CFEM"/>
    <property type="match status" value="1"/>
</dbReference>
<keyword evidence="14" id="KW-0479">Metal-binding</keyword>
<feature type="transmembrane region" description="Helical" evidence="16">
    <location>
        <begin position="268"/>
        <end position="289"/>
    </location>
</feature>
<keyword evidence="14" id="KW-0408">Iron</keyword>
<feature type="transmembrane region" description="Helical" evidence="16">
    <location>
        <begin position="77"/>
        <end position="98"/>
    </location>
</feature>
<comment type="similarity">
    <text evidence="13">Belongs to the SAT4 family.</text>
</comment>
<comment type="subcellular location">
    <subcellularLocation>
        <location evidence="2">Membrane</location>
        <topology evidence="2">Lipid-anchor</topology>
        <topology evidence="2">GPI-anchor</topology>
    </subcellularLocation>
    <subcellularLocation>
        <location evidence="1">Membrane</location>
        <topology evidence="1">Multi-pass membrane protein</topology>
    </subcellularLocation>
    <subcellularLocation>
        <location evidence="3">Secreted</location>
    </subcellularLocation>
</comment>
<evidence type="ECO:0000256" key="9">
    <source>
        <dbReference type="ARBA" id="ARBA00022989"/>
    </source>
</evidence>
<keyword evidence="6" id="KW-0336">GPI-anchor</keyword>
<dbReference type="GO" id="GO:0098552">
    <property type="term" value="C:side of membrane"/>
    <property type="evidence" value="ECO:0007669"/>
    <property type="project" value="UniProtKB-KW"/>
</dbReference>
<feature type="binding site" description="axial binding residue" evidence="14">
    <location>
        <position position="28"/>
    </location>
    <ligand>
        <name>heme</name>
        <dbReference type="ChEBI" id="CHEBI:30413"/>
    </ligand>
    <ligandPart>
        <name>Fe</name>
        <dbReference type="ChEBI" id="CHEBI:18248"/>
    </ligandPart>
</feature>
<proteinExistence type="inferred from homology"/>
<evidence type="ECO:0000256" key="7">
    <source>
        <dbReference type="ARBA" id="ARBA00022692"/>
    </source>
</evidence>
<evidence type="ECO:0000256" key="3">
    <source>
        <dbReference type="ARBA" id="ARBA00004613"/>
    </source>
</evidence>
<keyword evidence="8" id="KW-0732">Signal</keyword>
<evidence type="ECO:0000256" key="11">
    <source>
        <dbReference type="ARBA" id="ARBA00023157"/>
    </source>
</evidence>
<keyword evidence="14" id="KW-0349">Heme</keyword>
<dbReference type="Proteomes" id="UP000000560">
    <property type="component" value="Chromosome V"/>
</dbReference>
<dbReference type="PANTHER" id="PTHR33048">
    <property type="entry name" value="PTH11-LIKE INTEGRAL MEMBRANE PROTEIN (AFU_ORTHOLOGUE AFUA_5G11245)"/>
    <property type="match status" value="1"/>
</dbReference>
<dbReference type="InParanoid" id="Q5B1E1"/>
<dbReference type="HOGENOM" id="CLU_028200_6_3_1"/>
<keyword evidence="12" id="KW-0449">Lipoprotein</keyword>
<evidence type="ECO:0000256" key="4">
    <source>
        <dbReference type="ARBA" id="ARBA00010031"/>
    </source>
</evidence>
<evidence type="ECO:0000256" key="2">
    <source>
        <dbReference type="ARBA" id="ARBA00004589"/>
    </source>
</evidence>
<evidence type="ECO:0000256" key="13">
    <source>
        <dbReference type="ARBA" id="ARBA00038359"/>
    </source>
</evidence>
<dbReference type="EMBL" id="BN001305">
    <property type="protein sequence ID" value="CBF81501.1"/>
    <property type="molecule type" value="Genomic_DNA"/>
</dbReference>
<evidence type="ECO:0000259" key="17">
    <source>
        <dbReference type="PROSITE" id="PS52012"/>
    </source>
</evidence>
<dbReference type="InterPro" id="IPR049326">
    <property type="entry name" value="Rhodopsin_dom_fungi"/>
</dbReference>
<protein>
    <submittedName>
        <fullName evidence="18">Integral membrane protein, putative (AFU_orthologue AFUA_5G00620)</fullName>
    </submittedName>
</protein>
<evidence type="ECO:0000256" key="5">
    <source>
        <dbReference type="ARBA" id="ARBA00022525"/>
    </source>
</evidence>
<keyword evidence="10 16" id="KW-0472">Membrane</keyword>
<reference evidence="19" key="1">
    <citation type="journal article" date="2005" name="Nature">
        <title>Sequencing of Aspergillus nidulans and comparative analysis with A. fumigatus and A. oryzae.</title>
        <authorList>
            <person name="Galagan J.E."/>
            <person name="Calvo S.E."/>
            <person name="Cuomo C."/>
            <person name="Ma L.J."/>
            <person name="Wortman J.R."/>
            <person name="Batzoglou S."/>
            <person name="Lee S.I."/>
            <person name="Basturkmen M."/>
            <person name="Spevak C.C."/>
            <person name="Clutterbuck J."/>
            <person name="Kapitonov V."/>
            <person name="Jurka J."/>
            <person name="Scazzocchio C."/>
            <person name="Farman M."/>
            <person name="Butler J."/>
            <person name="Purcell S."/>
            <person name="Harris S."/>
            <person name="Braus G.H."/>
            <person name="Draht O."/>
            <person name="Busch S."/>
            <person name="D'Enfert C."/>
            <person name="Bouchier C."/>
            <person name="Goldman G.H."/>
            <person name="Bell-Pedersen D."/>
            <person name="Griffiths-Jones S."/>
            <person name="Doonan J.H."/>
            <person name="Yu J."/>
            <person name="Vienken K."/>
            <person name="Pain A."/>
            <person name="Freitag M."/>
            <person name="Selker E.U."/>
            <person name="Archer D.B."/>
            <person name="Penalva M.A."/>
            <person name="Oakley B.R."/>
            <person name="Momany M."/>
            <person name="Tanaka T."/>
            <person name="Kumagai T."/>
            <person name="Asai K."/>
            <person name="Machida M."/>
            <person name="Nierman W.C."/>
            <person name="Denning D.W."/>
            <person name="Caddick M."/>
            <person name="Hynes M."/>
            <person name="Paoletti M."/>
            <person name="Fischer R."/>
            <person name="Miller B."/>
            <person name="Dyer P."/>
            <person name="Sachs M.S."/>
            <person name="Osmani S.A."/>
            <person name="Birren B.W."/>
        </authorList>
    </citation>
    <scope>NUCLEOTIDE SEQUENCE [LARGE SCALE GENOMIC DNA]</scope>
    <source>
        <strain evidence="19">FGSC A4 / ATCC 38163 / CBS 112.46 / NRRL 194 / M139</strain>
    </source>
</reference>
<evidence type="ECO:0000256" key="16">
    <source>
        <dbReference type="SAM" id="Phobius"/>
    </source>
</evidence>
<feature type="transmembrane region" description="Helical" evidence="16">
    <location>
        <begin position="159"/>
        <end position="179"/>
    </location>
</feature>
<evidence type="ECO:0000256" key="6">
    <source>
        <dbReference type="ARBA" id="ARBA00022622"/>
    </source>
</evidence>